<name>A0ABP4H3C5_9ACTN</name>
<dbReference type="Pfam" id="PF10706">
    <property type="entry name" value="Aminoglyc_resit"/>
    <property type="match status" value="1"/>
</dbReference>
<evidence type="ECO:0000313" key="2">
    <source>
        <dbReference type="EMBL" id="GAA1245970.1"/>
    </source>
</evidence>
<dbReference type="RefSeq" id="WP_344443264.1">
    <property type="nucleotide sequence ID" value="NZ_BAAALF010000073.1"/>
</dbReference>
<sequence>MTPELPPGGVEISEAEAEARWAGAWTPAEVADRLAGVPVPWCVAGGWALDLFRGGVSRAHGDLEIAVPADRFPEIRDRFPEFAFDVVAAGRLWELTPEVAQLSHQTWLRDPSTGNFLVDVFREPHDGATWICRRDPSIRLPYTAVVHRTPDGIPYLAPELALLFKAKATRPKDQLDFAGALPLLDDTARRTLATLLARVHPGHRWLTDLHPGDDPAATPPRGGRTA</sequence>
<dbReference type="InterPro" id="IPR043519">
    <property type="entry name" value="NT_sf"/>
</dbReference>
<dbReference type="Gene3D" id="3.30.460.40">
    <property type="match status" value="1"/>
</dbReference>
<feature type="region of interest" description="Disordered" evidence="1">
    <location>
        <begin position="207"/>
        <end position="226"/>
    </location>
</feature>
<comment type="caution">
    <text evidence="2">The sequence shown here is derived from an EMBL/GenBank/DDBJ whole genome shotgun (WGS) entry which is preliminary data.</text>
</comment>
<dbReference type="InterPro" id="IPR019646">
    <property type="entry name" value="Aminoglyc_AdlTrfase"/>
</dbReference>
<evidence type="ECO:0000313" key="3">
    <source>
        <dbReference type="Proteomes" id="UP001500037"/>
    </source>
</evidence>
<dbReference type="SUPFAM" id="SSF81301">
    <property type="entry name" value="Nucleotidyltransferase"/>
    <property type="match status" value="1"/>
</dbReference>
<keyword evidence="3" id="KW-1185">Reference proteome</keyword>
<evidence type="ECO:0000256" key="1">
    <source>
        <dbReference type="SAM" id="MobiDB-lite"/>
    </source>
</evidence>
<accession>A0ABP4H3C5</accession>
<reference evidence="3" key="1">
    <citation type="journal article" date="2019" name="Int. J. Syst. Evol. Microbiol.">
        <title>The Global Catalogue of Microorganisms (GCM) 10K type strain sequencing project: providing services to taxonomists for standard genome sequencing and annotation.</title>
        <authorList>
            <consortium name="The Broad Institute Genomics Platform"/>
            <consortium name="The Broad Institute Genome Sequencing Center for Infectious Disease"/>
            <person name="Wu L."/>
            <person name="Ma J."/>
        </authorList>
    </citation>
    <scope>NUCLEOTIDE SEQUENCE [LARGE SCALE GENOMIC DNA]</scope>
    <source>
        <strain evidence="3">JCM 13004</strain>
    </source>
</reference>
<dbReference type="Proteomes" id="UP001500037">
    <property type="component" value="Unassembled WGS sequence"/>
</dbReference>
<protein>
    <recommendedName>
        <fullName evidence="4">Aminoglycoside-2''-adenylyltransferase</fullName>
    </recommendedName>
</protein>
<evidence type="ECO:0008006" key="4">
    <source>
        <dbReference type="Google" id="ProtNLM"/>
    </source>
</evidence>
<gene>
    <name evidence="2" type="ORF">GCM10009665_41050</name>
</gene>
<dbReference type="EMBL" id="BAAALF010000073">
    <property type="protein sequence ID" value="GAA1245970.1"/>
    <property type="molecule type" value="Genomic_DNA"/>
</dbReference>
<organism evidence="2 3">
    <name type="scientific">Kitasatospora nipponensis</name>
    <dbReference type="NCBI Taxonomy" id="258049"/>
    <lineage>
        <taxon>Bacteria</taxon>
        <taxon>Bacillati</taxon>
        <taxon>Actinomycetota</taxon>
        <taxon>Actinomycetes</taxon>
        <taxon>Kitasatosporales</taxon>
        <taxon>Streptomycetaceae</taxon>
        <taxon>Kitasatospora</taxon>
    </lineage>
</organism>
<proteinExistence type="predicted"/>